<reference evidence="2" key="1">
    <citation type="journal article" date="2024" name="Gigascience">
        <title>Chromosome-level genome of the poultry shaft louse Menopon gallinae provides insight into the host-switching and adaptive evolution of parasitic lice.</title>
        <authorList>
            <person name="Xu Y."/>
            <person name="Ma L."/>
            <person name="Liu S."/>
            <person name="Liang Y."/>
            <person name="Liu Q."/>
            <person name="He Z."/>
            <person name="Tian L."/>
            <person name="Duan Y."/>
            <person name="Cai W."/>
            <person name="Li H."/>
            <person name="Song F."/>
        </authorList>
    </citation>
    <scope>NUCLEOTIDE SEQUENCE</scope>
    <source>
        <strain evidence="2">Cailab_2023a</strain>
    </source>
</reference>
<comment type="caution">
    <text evidence="2">The sequence shown here is derived from an EMBL/GenBank/DDBJ whole genome shotgun (WGS) entry which is preliminary data.</text>
</comment>
<feature type="transmembrane region" description="Helical" evidence="1">
    <location>
        <begin position="180"/>
        <end position="199"/>
    </location>
</feature>
<keyword evidence="1" id="KW-1133">Transmembrane helix</keyword>
<keyword evidence="1" id="KW-0812">Transmembrane</keyword>
<dbReference type="EMBL" id="JARGDH010000004">
    <property type="protein sequence ID" value="KAL0269917.1"/>
    <property type="molecule type" value="Genomic_DNA"/>
</dbReference>
<proteinExistence type="predicted"/>
<organism evidence="2">
    <name type="scientific">Menopon gallinae</name>
    <name type="common">poultry shaft louse</name>
    <dbReference type="NCBI Taxonomy" id="328185"/>
    <lineage>
        <taxon>Eukaryota</taxon>
        <taxon>Metazoa</taxon>
        <taxon>Ecdysozoa</taxon>
        <taxon>Arthropoda</taxon>
        <taxon>Hexapoda</taxon>
        <taxon>Insecta</taxon>
        <taxon>Pterygota</taxon>
        <taxon>Neoptera</taxon>
        <taxon>Paraneoptera</taxon>
        <taxon>Psocodea</taxon>
        <taxon>Troctomorpha</taxon>
        <taxon>Phthiraptera</taxon>
        <taxon>Amblycera</taxon>
        <taxon>Menoponidae</taxon>
        <taxon>Menopon</taxon>
    </lineage>
</organism>
<feature type="transmembrane region" description="Helical" evidence="1">
    <location>
        <begin position="91"/>
        <end position="108"/>
    </location>
</feature>
<keyword evidence="1" id="KW-0472">Membrane</keyword>
<sequence>MLRWFGHVLSLPPTRLLKQVIWSSGGGGRTTPWPFAAGVVQEGEGVSRDPTGNSGKSAGNCRGSSQVEVLCCLSDPATLTEKRVPKRRKRSIFIIYTYIYTLYIYIYIERERERESIALQHFLNIIYLESERDVLGGKDNLIIGKAQQTGNCRYVTYVSAAANQWIFCHLKQNSAGKLVLIFKSALILFLIFICVNICGEEYKDIRLEEELGLYNHKLHIIPKIYNI</sequence>
<accession>A0AAW2HK35</accession>
<evidence type="ECO:0000313" key="2">
    <source>
        <dbReference type="EMBL" id="KAL0269917.1"/>
    </source>
</evidence>
<name>A0AAW2HK35_9NEOP</name>
<protein>
    <submittedName>
        <fullName evidence="2">Uncharacterized protein</fullName>
    </submittedName>
</protein>
<dbReference type="AlphaFoldDB" id="A0AAW2HK35"/>
<evidence type="ECO:0000256" key="1">
    <source>
        <dbReference type="SAM" id="Phobius"/>
    </source>
</evidence>
<gene>
    <name evidence="2" type="ORF">PYX00_007497</name>
</gene>